<dbReference type="InterPro" id="IPR001387">
    <property type="entry name" value="Cro/C1-type_HTH"/>
</dbReference>
<dbReference type="PANTHER" id="PTHR46797:SF10">
    <property type="entry name" value="BLR1115 PROTEIN"/>
    <property type="match status" value="1"/>
</dbReference>
<dbReference type="InterPro" id="IPR050807">
    <property type="entry name" value="TransReg_Diox_bact_type"/>
</dbReference>
<evidence type="ECO:0000313" key="3">
    <source>
        <dbReference type="EMBL" id="MTD14971.1"/>
    </source>
</evidence>
<dbReference type="CDD" id="cd02209">
    <property type="entry name" value="cupin_XRE_C"/>
    <property type="match status" value="1"/>
</dbReference>
<dbReference type="AlphaFoldDB" id="A0A7K1FLE9"/>
<dbReference type="Pfam" id="PF01381">
    <property type="entry name" value="HTH_3"/>
    <property type="match status" value="1"/>
</dbReference>
<dbReference type="PANTHER" id="PTHR46797">
    <property type="entry name" value="HTH-TYPE TRANSCRIPTIONAL REGULATOR"/>
    <property type="match status" value="1"/>
</dbReference>
<dbReference type="PROSITE" id="PS50943">
    <property type="entry name" value="HTH_CROC1"/>
    <property type="match status" value="1"/>
</dbReference>
<dbReference type="Pfam" id="PF07883">
    <property type="entry name" value="Cupin_2"/>
    <property type="match status" value="1"/>
</dbReference>
<dbReference type="EMBL" id="WLYK01000005">
    <property type="protein sequence ID" value="MTD14971.1"/>
    <property type="molecule type" value="Genomic_DNA"/>
</dbReference>
<dbReference type="SUPFAM" id="SSF47413">
    <property type="entry name" value="lambda repressor-like DNA-binding domains"/>
    <property type="match status" value="1"/>
</dbReference>
<dbReference type="Gene3D" id="1.10.260.40">
    <property type="entry name" value="lambda repressor-like DNA-binding domains"/>
    <property type="match status" value="1"/>
</dbReference>
<dbReference type="InterPro" id="IPR010982">
    <property type="entry name" value="Lambda_DNA-bd_dom_sf"/>
</dbReference>
<dbReference type="Proteomes" id="UP000460221">
    <property type="component" value="Unassembled WGS sequence"/>
</dbReference>
<gene>
    <name evidence="3" type="ORF">GIS00_13580</name>
</gene>
<dbReference type="CDD" id="cd00093">
    <property type="entry name" value="HTH_XRE"/>
    <property type="match status" value="1"/>
</dbReference>
<proteinExistence type="predicted"/>
<evidence type="ECO:0000259" key="2">
    <source>
        <dbReference type="PROSITE" id="PS50943"/>
    </source>
</evidence>
<dbReference type="RefSeq" id="WP_154768963.1">
    <property type="nucleotide sequence ID" value="NZ_WLYK01000005.1"/>
</dbReference>
<reference evidence="3 4" key="1">
    <citation type="submission" date="2019-11" db="EMBL/GenBank/DDBJ databases">
        <authorList>
            <person name="Jiang L.-Q."/>
        </authorList>
    </citation>
    <scope>NUCLEOTIDE SEQUENCE [LARGE SCALE GENOMIC DNA]</scope>
    <source>
        <strain evidence="3 4">YIM 132087</strain>
    </source>
</reference>
<dbReference type="GO" id="GO:0003677">
    <property type="term" value="F:DNA binding"/>
    <property type="evidence" value="ECO:0007669"/>
    <property type="project" value="UniProtKB-KW"/>
</dbReference>
<dbReference type="GO" id="GO:0003700">
    <property type="term" value="F:DNA-binding transcription factor activity"/>
    <property type="evidence" value="ECO:0007669"/>
    <property type="project" value="TreeGrafter"/>
</dbReference>
<evidence type="ECO:0000313" key="4">
    <source>
        <dbReference type="Proteomes" id="UP000460221"/>
    </source>
</evidence>
<dbReference type="SUPFAM" id="SSF51182">
    <property type="entry name" value="RmlC-like cupins"/>
    <property type="match status" value="1"/>
</dbReference>
<accession>A0A7K1FLE9</accession>
<keyword evidence="4" id="KW-1185">Reference proteome</keyword>
<comment type="caution">
    <text evidence="3">The sequence shown here is derived from an EMBL/GenBank/DDBJ whole genome shotgun (WGS) entry which is preliminary data.</text>
</comment>
<dbReference type="Gene3D" id="2.60.120.10">
    <property type="entry name" value="Jelly Rolls"/>
    <property type="match status" value="1"/>
</dbReference>
<sequence length="190" mass="20450">MSSRVNERIAARLRALRAERGLSLDALAEASGVSRSGLSLIERAGSSPTAVVLDRIAAALDVPLSSFFEAAPVADPVARRADQPVWQDPATGYTRRIVSPAVPGIGVQLVEIEFPAGAEIHYDSEPTSGSQQQFWVLNGAIEFRHGDEVHHLRKGDCLAVRRTATTVFRNTTDRPARYLLVAPAPGGSER</sequence>
<evidence type="ECO:0000256" key="1">
    <source>
        <dbReference type="ARBA" id="ARBA00023125"/>
    </source>
</evidence>
<dbReference type="InterPro" id="IPR011051">
    <property type="entry name" value="RmlC_Cupin_sf"/>
</dbReference>
<dbReference type="GO" id="GO:0005829">
    <property type="term" value="C:cytosol"/>
    <property type="evidence" value="ECO:0007669"/>
    <property type="project" value="TreeGrafter"/>
</dbReference>
<protein>
    <submittedName>
        <fullName evidence="3">Helix-turn-helix domain-containing protein</fullName>
    </submittedName>
</protein>
<dbReference type="SMART" id="SM00530">
    <property type="entry name" value="HTH_XRE"/>
    <property type="match status" value="1"/>
</dbReference>
<keyword evidence="1" id="KW-0238">DNA-binding</keyword>
<organism evidence="3 4">
    <name type="scientific">Nakamurella alba</name>
    <dbReference type="NCBI Taxonomy" id="2665158"/>
    <lineage>
        <taxon>Bacteria</taxon>
        <taxon>Bacillati</taxon>
        <taxon>Actinomycetota</taxon>
        <taxon>Actinomycetes</taxon>
        <taxon>Nakamurellales</taxon>
        <taxon>Nakamurellaceae</taxon>
        <taxon>Nakamurella</taxon>
    </lineage>
</organism>
<feature type="domain" description="HTH cro/C1-type" evidence="2">
    <location>
        <begin position="13"/>
        <end position="67"/>
    </location>
</feature>
<name>A0A7K1FLE9_9ACTN</name>
<dbReference type="InterPro" id="IPR013096">
    <property type="entry name" value="Cupin_2"/>
</dbReference>
<dbReference type="InterPro" id="IPR014710">
    <property type="entry name" value="RmlC-like_jellyroll"/>
</dbReference>